<comment type="caution">
    <text evidence="2">The sequence shown here is derived from an EMBL/GenBank/DDBJ whole genome shotgun (WGS) entry which is preliminary data.</text>
</comment>
<protein>
    <submittedName>
        <fullName evidence="2">Uncharacterized protein</fullName>
    </submittedName>
</protein>
<proteinExistence type="predicted"/>
<evidence type="ECO:0000256" key="1">
    <source>
        <dbReference type="SAM" id="Phobius"/>
    </source>
</evidence>
<evidence type="ECO:0000313" key="3">
    <source>
        <dbReference type="Proteomes" id="UP001430953"/>
    </source>
</evidence>
<accession>A0AAW2EK11</accession>
<dbReference type="AlphaFoldDB" id="A0AAW2EK11"/>
<sequence>MRDFAYRTPSQPSLRPLLLSSFGPSFDRVPFSQVVLIEAVLSARSLFRGNALARTSMRAIRRAYRRPHTGLQRLPVAPPRLPFSLIDFKSLDFTLRARSGIIYSVRLIIFARLMLLCFSLRVRVLDNKFLPHVNNVFALRSF</sequence>
<organism evidence="2 3">
    <name type="scientific">Cardiocondyla obscurior</name>
    <dbReference type="NCBI Taxonomy" id="286306"/>
    <lineage>
        <taxon>Eukaryota</taxon>
        <taxon>Metazoa</taxon>
        <taxon>Ecdysozoa</taxon>
        <taxon>Arthropoda</taxon>
        <taxon>Hexapoda</taxon>
        <taxon>Insecta</taxon>
        <taxon>Pterygota</taxon>
        <taxon>Neoptera</taxon>
        <taxon>Endopterygota</taxon>
        <taxon>Hymenoptera</taxon>
        <taxon>Apocrita</taxon>
        <taxon>Aculeata</taxon>
        <taxon>Formicoidea</taxon>
        <taxon>Formicidae</taxon>
        <taxon>Myrmicinae</taxon>
        <taxon>Cardiocondyla</taxon>
    </lineage>
</organism>
<keyword evidence="1" id="KW-0472">Membrane</keyword>
<keyword evidence="1" id="KW-1133">Transmembrane helix</keyword>
<dbReference type="EMBL" id="JADYXP020000022">
    <property type="protein sequence ID" value="KAL0102664.1"/>
    <property type="molecule type" value="Genomic_DNA"/>
</dbReference>
<keyword evidence="3" id="KW-1185">Reference proteome</keyword>
<evidence type="ECO:0000313" key="2">
    <source>
        <dbReference type="EMBL" id="KAL0102664.1"/>
    </source>
</evidence>
<dbReference type="Proteomes" id="UP001430953">
    <property type="component" value="Unassembled WGS sequence"/>
</dbReference>
<gene>
    <name evidence="2" type="ORF">PUN28_018161</name>
</gene>
<reference evidence="2 3" key="1">
    <citation type="submission" date="2023-03" db="EMBL/GenBank/DDBJ databases">
        <title>High recombination rates correlate with genetic variation in Cardiocondyla obscurior ants.</title>
        <authorList>
            <person name="Errbii M."/>
        </authorList>
    </citation>
    <scope>NUCLEOTIDE SEQUENCE [LARGE SCALE GENOMIC DNA]</scope>
    <source>
        <strain evidence="2">Alpha-2009</strain>
        <tissue evidence="2">Whole body</tissue>
    </source>
</reference>
<name>A0AAW2EK11_9HYME</name>
<feature type="transmembrane region" description="Helical" evidence="1">
    <location>
        <begin position="101"/>
        <end position="120"/>
    </location>
</feature>
<keyword evidence="1" id="KW-0812">Transmembrane</keyword>